<dbReference type="InterPro" id="IPR035398">
    <property type="entry name" value="Bac_rhamnosid_C"/>
</dbReference>
<dbReference type="Gene3D" id="2.60.420.10">
    <property type="entry name" value="Maltose phosphorylase, domain 3"/>
    <property type="match status" value="1"/>
</dbReference>
<comment type="catalytic activity">
    <reaction evidence="1">
        <text>Hydrolysis of terminal non-reducing alpha-L-rhamnose residues in alpha-L-rhamnosides.</text>
        <dbReference type="EC" id="3.2.1.40"/>
    </reaction>
</comment>
<dbReference type="Gene3D" id="2.60.40.10">
    <property type="entry name" value="Immunoglobulins"/>
    <property type="match status" value="1"/>
</dbReference>
<proteinExistence type="predicted"/>
<dbReference type="InterPro" id="IPR013783">
    <property type="entry name" value="Ig-like_fold"/>
</dbReference>
<dbReference type="EMBL" id="VFPA01000002">
    <property type="protein sequence ID" value="TQM11999.1"/>
    <property type="molecule type" value="Genomic_DNA"/>
</dbReference>
<dbReference type="GO" id="GO:0030596">
    <property type="term" value="F:alpha-L-rhamnosidase activity"/>
    <property type="evidence" value="ECO:0007669"/>
    <property type="project" value="UniProtKB-EC"/>
</dbReference>
<dbReference type="Gene3D" id="1.50.10.10">
    <property type="match status" value="1"/>
</dbReference>
<keyword evidence="3" id="KW-0378">Hydrolase</keyword>
<feature type="domain" description="Alpha-L-rhamnosidase six-hairpin glycosidase" evidence="6">
    <location>
        <begin position="420"/>
        <end position="768"/>
    </location>
</feature>
<reference evidence="8 9" key="1">
    <citation type="submission" date="2019-06" db="EMBL/GenBank/DDBJ databases">
        <title>Sequencing the genomes of 1000 actinobacteria strains.</title>
        <authorList>
            <person name="Klenk H.-P."/>
        </authorList>
    </citation>
    <scope>NUCLEOTIDE SEQUENCE [LARGE SCALE GENOMIC DNA]</scope>
    <source>
        <strain evidence="8 9">DSM 45301</strain>
    </source>
</reference>
<evidence type="ECO:0000259" key="7">
    <source>
        <dbReference type="Pfam" id="PF17390"/>
    </source>
</evidence>
<evidence type="ECO:0000313" key="9">
    <source>
        <dbReference type="Proteomes" id="UP000315677"/>
    </source>
</evidence>
<dbReference type="GO" id="GO:0005975">
    <property type="term" value="P:carbohydrate metabolic process"/>
    <property type="evidence" value="ECO:0007669"/>
    <property type="project" value="InterPro"/>
</dbReference>
<dbReference type="PANTHER" id="PTHR33307">
    <property type="entry name" value="ALPHA-RHAMNOSIDASE (EUROFUNG)"/>
    <property type="match status" value="1"/>
</dbReference>
<dbReference type="Pfam" id="PF25788">
    <property type="entry name" value="Ig_Rha78A_N"/>
    <property type="match status" value="1"/>
</dbReference>
<dbReference type="InterPro" id="IPR008902">
    <property type="entry name" value="Rhamnosid_concanavalin"/>
</dbReference>
<dbReference type="Pfam" id="PF17390">
    <property type="entry name" value="Bac_rhamnosid_C"/>
    <property type="match status" value="1"/>
</dbReference>
<evidence type="ECO:0000256" key="2">
    <source>
        <dbReference type="ARBA" id="ARBA00012652"/>
    </source>
</evidence>
<evidence type="ECO:0000259" key="6">
    <source>
        <dbReference type="Pfam" id="PF17389"/>
    </source>
</evidence>
<dbReference type="InterPro" id="IPR012341">
    <property type="entry name" value="6hp_glycosidase-like_sf"/>
</dbReference>
<evidence type="ECO:0000256" key="3">
    <source>
        <dbReference type="ARBA" id="ARBA00022801"/>
    </source>
</evidence>
<gene>
    <name evidence="8" type="ORF">FB558_4574</name>
</gene>
<evidence type="ECO:0000313" key="8">
    <source>
        <dbReference type="EMBL" id="TQM11999.1"/>
    </source>
</evidence>
<feature type="domain" description="Alpha-L-rhamnosidase concanavalin-like" evidence="4">
    <location>
        <begin position="317"/>
        <end position="416"/>
    </location>
</feature>
<dbReference type="Pfam" id="PF08531">
    <property type="entry name" value="Bac_rhamnosid_N"/>
    <property type="match status" value="1"/>
</dbReference>
<keyword evidence="9" id="KW-1185">Reference proteome</keyword>
<organism evidence="8 9">
    <name type="scientific">Pseudonocardia kunmingensis</name>
    <dbReference type="NCBI Taxonomy" id="630975"/>
    <lineage>
        <taxon>Bacteria</taxon>
        <taxon>Bacillati</taxon>
        <taxon>Actinomycetota</taxon>
        <taxon>Actinomycetes</taxon>
        <taxon>Pseudonocardiales</taxon>
        <taxon>Pseudonocardiaceae</taxon>
        <taxon>Pseudonocardia</taxon>
    </lineage>
</organism>
<dbReference type="InterPro" id="IPR016007">
    <property type="entry name" value="Alpha_rhamnosid"/>
</dbReference>
<feature type="domain" description="Bacterial alpha-L-rhamnosidase N-terminal" evidence="5">
    <location>
        <begin position="139"/>
        <end position="305"/>
    </location>
</feature>
<dbReference type="SUPFAM" id="SSF48208">
    <property type="entry name" value="Six-hairpin glycosidases"/>
    <property type="match status" value="1"/>
</dbReference>
<dbReference type="Gene3D" id="2.60.120.260">
    <property type="entry name" value="Galactose-binding domain-like"/>
    <property type="match status" value="2"/>
</dbReference>
<protein>
    <recommendedName>
        <fullName evidence="2">alpha-L-rhamnosidase</fullName>
        <ecNumber evidence="2">3.2.1.40</ecNumber>
    </recommendedName>
</protein>
<dbReference type="PANTHER" id="PTHR33307:SF6">
    <property type="entry name" value="ALPHA-RHAMNOSIDASE (EUROFUNG)-RELATED"/>
    <property type="match status" value="1"/>
</dbReference>
<dbReference type="Proteomes" id="UP000315677">
    <property type="component" value="Unassembled WGS sequence"/>
</dbReference>
<sequence length="941" mass="101987">MPIRVARVTAEYATDRATVATPRPRLSWVTESDGADWRQAAAEVQLQTGGEGRSVRLDGPESVLVDWPFEALEPGAEHEVRVRVTGADGETSEWSAPQPVVAGFLAEGGWTARMVGLADPAAEAQPALVRAAFTVDGPLRRATLYATAHGVYQVELNGREVDDEVLKPGWTTYQQRLLHETTDVTALLAEGENALGVWLSGGWFCERFGFRDSAARFYGTQPAVAVQLVLDYADGRTETVASGPDWRATGEGPVTAGGIYAGESYDATRVLPGWSAPGFDDSGWSPVRVDGEFPVPEARMSPGARRTEDVAVREVLTTPSGATVLDFGQNLVGRLRITVRGERGSTVTLRHAEVLEGGELCTRPLRAAEAVDRYTLAGGGAETWEPRSTFHGFRYVQVEGWPGELDPADVVAVVVHTDMRRTGWFECSHALVNRLHENVVWGMRGNFLHVPTDCPQRDERLGWTGDIQVFAPTASLLFDCDGFLASWLRDLALEQRAHDGVVPFIVPDVLEKARTPAAAWGDAATVVPLVLHERFGDRAVVAAQYDSMRDWVEVLLRLSGPRLLWEGGFQFGDWLDPAAPPERPGDATTDQDLVASAHLFRSTDLLACAAALLGREQDAAHYRDVAERVRAAFLREYVTPAGRMLSDTQTAYAMALVYGIVSDPDLRQVMGDRLAALVRTAGYRVATGFVGTPIVQDALTEAGHTGAAARLLLQTDCPSWLYPVTMGATTVWERWDSLLEDGSVNPGQMTSFNHYAFGAIADWLHRVVAGLAPAAPGYAEIAIAPHPLPGLDFARTAHETPYGRASAGWERRNDQSRGDRIVVDAVVPPNTTATVRLPGAAQVLTVGSGTHRWEVAAPAASNGHGTVGLETPLAEVIDDPEAYEALVTTLRSHDAAQARDFRDRTRWLPNRPLSDALDRVSPHVKEGVRAALESVSSGRTR</sequence>
<accession>A0A543DRS3</accession>
<dbReference type="RefSeq" id="WP_246106666.1">
    <property type="nucleotide sequence ID" value="NZ_VFPA01000002.1"/>
</dbReference>
<dbReference type="Pfam" id="PF17389">
    <property type="entry name" value="Bac_rhamnosid6H"/>
    <property type="match status" value="1"/>
</dbReference>
<dbReference type="AlphaFoldDB" id="A0A543DRS3"/>
<comment type="caution">
    <text evidence="8">The sequence shown here is derived from an EMBL/GenBank/DDBJ whole genome shotgun (WGS) entry which is preliminary data.</text>
</comment>
<dbReference type="InterPro" id="IPR008928">
    <property type="entry name" value="6-hairpin_glycosidase_sf"/>
</dbReference>
<dbReference type="InterPro" id="IPR013737">
    <property type="entry name" value="Bac_rhamnosid_N"/>
</dbReference>
<evidence type="ECO:0000256" key="1">
    <source>
        <dbReference type="ARBA" id="ARBA00001445"/>
    </source>
</evidence>
<dbReference type="EC" id="3.2.1.40" evidence="2"/>
<name>A0A543DRS3_9PSEU</name>
<dbReference type="PIRSF" id="PIRSF010631">
    <property type="entry name" value="A-rhamnsds"/>
    <property type="match status" value="1"/>
</dbReference>
<feature type="domain" description="Alpha-L-rhamnosidase C-terminal" evidence="7">
    <location>
        <begin position="770"/>
        <end position="850"/>
    </location>
</feature>
<dbReference type="InterPro" id="IPR035396">
    <property type="entry name" value="Bac_rhamnosid6H"/>
</dbReference>
<evidence type="ECO:0000259" key="5">
    <source>
        <dbReference type="Pfam" id="PF08531"/>
    </source>
</evidence>
<evidence type="ECO:0000259" key="4">
    <source>
        <dbReference type="Pfam" id="PF05592"/>
    </source>
</evidence>
<dbReference type="Pfam" id="PF05592">
    <property type="entry name" value="Bac_rhamnosid"/>
    <property type="match status" value="1"/>
</dbReference>